<organism evidence="1 2">
    <name type="scientific">Monilinia fructigena</name>
    <dbReference type="NCBI Taxonomy" id="38457"/>
    <lineage>
        <taxon>Eukaryota</taxon>
        <taxon>Fungi</taxon>
        <taxon>Dikarya</taxon>
        <taxon>Ascomycota</taxon>
        <taxon>Pezizomycotina</taxon>
        <taxon>Leotiomycetes</taxon>
        <taxon>Helotiales</taxon>
        <taxon>Sclerotiniaceae</taxon>
        <taxon>Monilinia</taxon>
    </lineage>
</organism>
<keyword evidence="2" id="KW-1185">Reference proteome</keyword>
<evidence type="ECO:0000313" key="2">
    <source>
        <dbReference type="Proteomes" id="UP000249056"/>
    </source>
</evidence>
<gene>
    <name evidence="1" type="ORF">DID88_002687</name>
</gene>
<name>A0A395IS37_9HELO</name>
<accession>A0A395IS37</accession>
<dbReference type="Proteomes" id="UP000249056">
    <property type="component" value="Unassembled WGS sequence"/>
</dbReference>
<proteinExistence type="predicted"/>
<evidence type="ECO:0000313" key="1">
    <source>
        <dbReference type="EMBL" id="RAL62203.1"/>
    </source>
</evidence>
<dbReference type="EMBL" id="QKRW01000026">
    <property type="protein sequence ID" value="RAL62203.1"/>
    <property type="molecule type" value="Genomic_DNA"/>
</dbReference>
<reference evidence="1 2" key="1">
    <citation type="submission" date="2018-06" db="EMBL/GenBank/DDBJ databases">
        <title>Genome Sequence of the Brown Rot Fungal Pathogen Monilinia fructigena.</title>
        <authorList>
            <person name="Landi L."/>
            <person name="De Miccolis Angelini R.M."/>
            <person name="Pollastro S."/>
            <person name="Abate D."/>
            <person name="Faretra F."/>
            <person name="Romanazzi G."/>
        </authorList>
    </citation>
    <scope>NUCLEOTIDE SEQUENCE [LARGE SCALE GENOMIC DNA]</scope>
    <source>
        <strain evidence="1 2">Mfrg269</strain>
    </source>
</reference>
<dbReference type="AlphaFoldDB" id="A0A395IS37"/>
<dbReference type="OrthoDB" id="5545577at2759"/>
<comment type="caution">
    <text evidence="1">The sequence shown here is derived from an EMBL/GenBank/DDBJ whole genome shotgun (WGS) entry which is preliminary data.</text>
</comment>
<sequence>MIKLRDLVGRGKGFKKNCATSWVQYFKKRRAEGAQEMPGVIGLEHRDKSHDDFQCHELYNIYVEGNIPTVHDVFFESAQSTNSYLEKQNILIREYTSYTIQDITEYDACS</sequence>
<protein>
    <submittedName>
        <fullName evidence="1">Uncharacterized protein</fullName>
    </submittedName>
</protein>